<protein>
    <recommendedName>
        <fullName evidence="3">Transcription initiation factor TFIID subunit 12</fullName>
    </recommendedName>
</protein>
<dbReference type="KEGG" id="tut:107359340"/>
<dbReference type="HOGENOM" id="CLU_093619_1_0_1"/>
<keyword evidence="4" id="KW-0805">Transcription regulation</keyword>
<dbReference type="PANTHER" id="PTHR12264">
    <property type="entry name" value="TRANSCRIPTION INITIATION FACTOR TFIID SUBUNIT 12"/>
    <property type="match status" value="1"/>
</dbReference>
<proteinExistence type="inferred from homology"/>
<dbReference type="OMA" id="EEMLIMI"/>
<feature type="domain" description="Transcription initiation factor TFIID subunit 12" evidence="8">
    <location>
        <begin position="105"/>
        <end position="171"/>
    </location>
</feature>
<dbReference type="GO" id="GO:0000124">
    <property type="term" value="C:SAGA complex"/>
    <property type="evidence" value="ECO:0007669"/>
    <property type="project" value="InterPro"/>
</dbReference>
<evidence type="ECO:0000256" key="5">
    <source>
        <dbReference type="ARBA" id="ARBA00023163"/>
    </source>
</evidence>
<evidence type="ECO:0000313" key="10">
    <source>
        <dbReference type="Proteomes" id="UP000015104"/>
    </source>
</evidence>
<dbReference type="PANTHER" id="PTHR12264:SF21">
    <property type="entry name" value="TRANSCRIPTION INITIATION FACTOR TFIID SUBUNIT 12"/>
    <property type="match status" value="1"/>
</dbReference>
<reference evidence="10" key="1">
    <citation type="submission" date="2011-08" db="EMBL/GenBank/DDBJ databases">
        <authorList>
            <person name="Rombauts S."/>
        </authorList>
    </citation>
    <scope>NUCLEOTIDE SEQUENCE</scope>
    <source>
        <strain evidence="10">London</strain>
    </source>
</reference>
<evidence type="ECO:0000259" key="8">
    <source>
        <dbReference type="Pfam" id="PF03847"/>
    </source>
</evidence>
<dbReference type="GO" id="GO:0046982">
    <property type="term" value="F:protein heterodimerization activity"/>
    <property type="evidence" value="ECO:0007669"/>
    <property type="project" value="InterPro"/>
</dbReference>
<reference evidence="9" key="2">
    <citation type="submission" date="2015-06" db="UniProtKB">
        <authorList>
            <consortium name="EnsemblMetazoa"/>
        </authorList>
    </citation>
    <scope>IDENTIFICATION</scope>
</reference>
<name>T1JZP5_TETUR</name>
<gene>
    <name evidence="9" type="primary">107359340</name>
</gene>
<dbReference type="EnsemblMetazoa" id="tetur03g04740.1">
    <property type="protein sequence ID" value="tetur03g04740.1"/>
    <property type="gene ID" value="tetur03g04740"/>
</dbReference>
<dbReference type="FunFam" id="1.10.20.10:FF:000011">
    <property type="entry name" value="Transcription initiation factor TFIID subunit 12"/>
    <property type="match status" value="1"/>
</dbReference>
<dbReference type="SUPFAM" id="SSF47113">
    <property type="entry name" value="Histone-fold"/>
    <property type="match status" value="1"/>
</dbReference>
<keyword evidence="5" id="KW-0804">Transcription</keyword>
<dbReference type="InterPro" id="IPR037794">
    <property type="entry name" value="TAF12"/>
</dbReference>
<keyword evidence="6" id="KW-0539">Nucleus</keyword>
<feature type="compositionally biased region" description="Low complexity" evidence="7">
    <location>
        <begin position="48"/>
        <end position="90"/>
    </location>
</feature>
<comment type="subcellular location">
    <subcellularLocation>
        <location evidence="1">Nucleus</location>
    </subcellularLocation>
</comment>
<dbReference type="GO" id="GO:0051123">
    <property type="term" value="P:RNA polymerase II preinitiation complex assembly"/>
    <property type="evidence" value="ECO:0007669"/>
    <property type="project" value="TreeGrafter"/>
</dbReference>
<dbReference type="GO" id="GO:0005669">
    <property type="term" value="C:transcription factor TFIID complex"/>
    <property type="evidence" value="ECO:0007669"/>
    <property type="project" value="InterPro"/>
</dbReference>
<dbReference type="InterPro" id="IPR009072">
    <property type="entry name" value="Histone-fold"/>
</dbReference>
<accession>T1JZP5</accession>
<dbReference type="GO" id="GO:0017025">
    <property type="term" value="F:TBP-class protein binding"/>
    <property type="evidence" value="ECO:0007669"/>
    <property type="project" value="TreeGrafter"/>
</dbReference>
<evidence type="ECO:0000256" key="6">
    <source>
        <dbReference type="ARBA" id="ARBA00023242"/>
    </source>
</evidence>
<feature type="region of interest" description="Disordered" evidence="7">
    <location>
        <begin position="1"/>
        <end position="36"/>
    </location>
</feature>
<evidence type="ECO:0000256" key="3">
    <source>
        <dbReference type="ARBA" id="ARBA00017484"/>
    </source>
</evidence>
<evidence type="ECO:0000313" key="9">
    <source>
        <dbReference type="EnsemblMetazoa" id="tetur03g04740.1"/>
    </source>
</evidence>
<dbReference type="EMBL" id="CAEY01001125">
    <property type="status" value="NOT_ANNOTATED_CDS"/>
    <property type="molecule type" value="Genomic_DNA"/>
</dbReference>
<dbReference type="eggNOG" id="KOG1142">
    <property type="taxonomic scope" value="Eukaryota"/>
</dbReference>
<dbReference type="Pfam" id="PF03847">
    <property type="entry name" value="TFIID_20kDa"/>
    <property type="match status" value="1"/>
</dbReference>
<dbReference type="GO" id="GO:0003677">
    <property type="term" value="F:DNA binding"/>
    <property type="evidence" value="ECO:0007669"/>
    <property type="project" value="TreeGrafter"/>
</dbReference>
<dbReference type="Proteomes" id="UP000015104">
    <property type="component" value="Unassembled WGS sequence"/>
</dbReference>
<feature type="compositionally biased region" description="Polar residues" evidence="7">
    <location>
        <begin position="1"/>
        <end position="15"/>
    </location>
</feature>
<dbReference type="OrthoDB" id="2193432at2759"/>
<dbReference type="STRING" id="32264.T1JZP5"/>
<feature type="region of interest" description="Disordered" evidence="7">
    <location>
        <begin position="48"/>
        <end position="98"/>
    </location>
</feature>
<evidence type="ECO:0000256" key="1">
    <source>
        <dbReference type="ARBA" id="ARBA00004123"/>
    </source>
</evidence>
<dbReference type="InterPro" id="IPR003228">
    <property type="entry name" value="TFIID_TAF12_dom"/>
</dbReference>
<sequence length="212" mass="22831">MSGTSVTITPVTSGQMPPPSTNSSSNNDSPVTITPVFTNMTMGSAGANSSFTNKSSSSMNDSVTSMNNSTTSITATNSTTANISGMKNGSSDGGKDSSNVMVLNKQRLQELVNEIDPREQLDEEVEDLLLNIADDFVDNVVTNACKLAKHRGSKTLEVKDVQLILEKDWNLFIPGFGSLPLANEFKQLYKKSPATEAHKQRLALIKKTLKKI</sequence>
<organism evidence="9 10">
    <name type="scientific">Tetranychus urticae</name>
    <name type="common">Two-spotted spider mite</name>
    <dbReference type="NCBI Taxonomy" id="32264"/>
    <lineage>
        <taxon>Eukaryota</taxon>
        <taxon>Metazoa</taxon>
        <taxon>Ecdysozoa</taxon>
        <taxon>Arthropoda</taxon>
        <taxon>Chelicerata</taxon>
        <taxon>Arachnida</taxon>
        <taxon>Acari</taxon>
        <taxon>Acariformes</taxon>
        <taxon>Trombidiformes</taxon>
        <taxon>Prostigmata</taxon>
        <taxon>Eleutherengona</taxon>
        <taxon>Raphignathae</taxon>
        <taxon>Tetranychoidea</taxon>
        <taxon>Tetranychidae</taxon>
        <taxon>Tetranychus</taxon>
    </lineage>
</organism>
<evidence type="ECO:0000256" key="7">
    <source>
        <dbReference type="SAM" id="MobiDB-lite"/>
    </source>
</evidence>
<dbReference type="Gene3D" id="1.10.20.10">
    <property type="entry name" value="Histone, subunit A"/>
    <property type="match status" value="1"/>
</dbReference>
<dbReference type="CDD" id="cd07981">
    <property type="entry name" value="HFD_TAF12"/>
    <property type="match status" value="1"/>
</dbReference>
<dbReference type="AlphaFoldDB" id="T1JZP5"/>
<feature type="compositionally biased region" description="Low complexity" evidence="7">
    <location>
        <begin position="21"/>
        <end position="30"/>
    </location>
</feature>
<comment type="similarity">
    <text evidence="2">Belongs to the TAF12 family.</text>
</comment>
<evidence type="ECO:0000256" key="2">
    <source>
        <dbReference type="ARBA" id="ARBA00007530"/>
    </source>
</evidence>
<keyword evidence="10" id="KW-1185">Reference proteome</keyword>
<evidence type="ECO:0000256" key="4">
    <source>
        <dbReference type="ARBA" id="ARBA00023015"/>
    </source>
</evidence>